<reference evidence="1 2" key="1">
    <citation type="journal article" date="2019" name="Commun. Biol.">
        <title>The bagworm genome reveals a unique fibroin gene that provides high tensile strength.</title>
        <authorList>
            <person name="Kono N."/>
            <person name="Nakamura H."/>
            <person name="Ohtoshi R."/>
            <person name="Tomita M."/>
            <person name="Numata K."/>
            <person name="Arakawa K."/>
        </authorList>
    </citation>
    <scope>NUCLEOTIDE SEQUENCE [LARGE SCALE GENOMIC DNA]</scope>
</reference>
<evidence type="ECO:0000313" key="1">
    <source>
        <dbReference type="EMBL" id="GBP03516.1"/>
    </source>
</evidence>
<name>A0A4C1SNM5_EUMVA</name>
<gene>
    <name evidence="1" type="ORF">EVAR_67835_1</name>
</gene>
<organism evidence="1 2">
    <name type="scientific">Eumeta variegata</name>
    <name type="common">Bagworm moth</name>
    <name type="synonym">Eumeta japonica</name>
    <dbReference type="NCBI Taxonomy" id="151549"/>
    <lineage>
        <taxon>Eukaryota</taxon>
        <taxon>Metazoa</taxon>
        <taxon>Ecdysozoa</taxon>
        <taxon>Arthropoda</taxon>
        <taxon>Hexapoda</taxon>
        <taxon>Insecta</taxon>
        <taxon>Pterygota</taxon>
        <taxon>Neoptera</taxon>
        <taxon>Endopterygota</taxon>
        <taxon>Lepidoptera</taxon>
        <taxon>Glossata</taxon>
        <taxon>Ditrysia</taxon>
        <taxon>Tineoidea</taxon>
        <taxon>Psychidae</taxon>
        <taxon>Oiketicinae</taxon>
        <taxon>Eumeta</taxon>
    </lineage>
</organism>
<dbReference type="Proteomes" id="UP000299102">
    <property type="component" value="Unassembled WGS sequence"/>
</dbReference>
<dbReference type="EMBL" id="BGZK01003665">
    <property type="protein sequence ID" value="GBP03516.1"/>
    <property type="molecule type" value="Genomic_DNA"/>
</dbReference>
<sequence length="254" mass="27834">MTKNETPSEASGPSTICYRVVLLKCKKVLRDWTVAKSFKKLKIRNHDLGPVRFPGPPVPPRPWATLSKAKDEGNEIATISSSKIVVPVEVYANKSACDFRKPCCQPVASVCDDVPARPQRYIQKALMGDHTYSNLGCRPPAIDRALKPRFANEDENKEHVLQYLDLDLHSSSSSSASNCVTVVSFEPRSVVSGSARVRLCGVPRSTSRAAAVKPRASVPATSSGYPAVCTPSPHTVSAPEERSRSFYTRYRSPF</sequence>
<dbReference type="OrthoDB" id="67516at2759"/>
<proteinExistence type="predicted"/>
<comment type="caution">
    <text evidence="1">The sequence shown here is derived from an EMBL/GenBank/DDBJ whole genome shotgun (WGS) entry which is preliminary data.</text>
</comment>
<accession>A0A4C1SNM5</accession>
<keyword evidence="2" id="KW-1185">Reference proteome</keyword>
<evidence type="ECO:0000313" key="2">
    <source>
        <dbReference type="Proteomes" id="UP000299102"/>
    </source>
</evidence>
<dbReference type="AlphaFoldDB" id="A0A4C1SNM5"/>
<protein>
    <submittedName>
        <fullName evidence="1">Uncharacterized protein</fullName>
    </submittedName>
</protein>